<dbReference type="CDD" id="cd06261">
    <property type="entry name" value="TM_PBP2"/>
    <property type="match status" value="1"/>
</dbReference>
<evidence type="ECO:0000256" key="6">
    <source>
        <dbReference type="ARBA" id="ARBA00022989"/>
    </source>
</evidence>
<dbReference type="SUPFAM" id="SSF161098">
    <property type="entry name" value="MetI-like"/>
    <property type="match status" value="2"/>
</dbReference>
<evidence type="ECO:0000256" key="1">
    <source>
        <dbReference type="ARBA" id="ARBA00004429"/>
    </source>
</evidence>
<keyword evidence="2" id="KW-0813">Transport</keyword>
<dbReference type="InterPro" id="IPR000515">
    <property type="entry name" value="MetI-like"/>
</dbReference>
<keyword evidence="4" id="KW-0997">Cell inner membrane</keyword>
<evidence type="ECO:0000256" key="5">
    <source>
        <dbReference type="ARBA" id="ARBA00022692"/>
    </source>
</evidence>
<keyword evidence="6 8" id="KW-1133">Transmembrane helix</keyword>
<dbReference type="Gene3D" id="1.10.3720.10">
    <property type="entry name" value="MetI-like"/>
    <property type="match status" value="2"/>
</dbReference>
<dbReference type="GO" id="GO:0055085">
    <property type="term" value="P:transmembrane transport"/>
    <property type="evidence" value="ECO:0007669"/>
    <property type="project" value="InterPro"/>
</dbReference>
<feature type="transmembrane region" description="Helical" evidence="8">
    <location>
        <begin position="134"/>
        <end position="159"/>
    </location>
</feature>
<protein>
    <submittedName>
        <fullName evidence="10">ThiP</fullName>
    </submittedName>
</protein>
<dbReference type="Pfam" id="PF00528">
    <property type="entry name" value="BPD_transp_1"/>
    <property type="match status" value="1"/>
</dbReference>
<evidence type="ECO:0000256" key="7">
    <source>
        <dbReference type="ARBA" id="ARBA00023136"/>
    </source>
</evidence>
<dbReference type="PANTHER" id="PTHR43357">
    <property type="entry name" value="INNER MEMBRANE ABC TRANSPORTER PERMEASE PROTEIN YDCV"/>
    <property type="match status" value="1"/>
</dbReference>
<evidence type="ECO:0000256" key="8">
    <source>
        <dbReference type="SAM" id="Phobius"/>
    </source>
</evidence>
<feature type="transmembrane region" description="Helical" evidence="8">
    <location>
        <begin position="90"/>
        <end position="113"/>
    </location>
</feature>
<feature type="transmembrane region" description="Helical" evidence="8">
    <location>
        <begin position="40"/>
        <end position="65"/>
    </location>
</feature>
<name>T1AC23_9ZZZZ</name>
<feature type="transmembrane region" description="Helical" evidence="8">
    <location>
        <begin position="198"/>
        <end position="219"/>
    </location>
</feature>
<gene>
    <name evidence="10" type="ORF">B1B_09813</name>
</gene>
<dbReference type="PANTHER" id="PTHR43357:SF4">
    <property type="entry name" value="INNER MEMBRANE ABC TRANSPORTER PERMEASE PROTEIN YDCV"/>
    <property type="match status" value="1"/>
</dbReference>
<accession>T1AC23</accession>
<dbReference type="AlphaFoldDB" id="T1AC23"/>
<dbReference type="EMBL" id="AUZY01006492">
    <property type="protein sequence ID" value="EQD54158.1"/>
    <property type="molecule type" value="Genomic_DNA"/>
</dbReference>
<feature type="transmembrane region" description="Helical" evidence="8">
    <location>
        <begin position="362"/>
        <end position="383"/>
    </location>
</feature>
<comment type="subcellular location">
    <subcellularLocation>
        <location evidence="1">Cell inner membrane</location>
        <topology evidence="1">Multi-pass membrane protein</topology>
    </subcellularLocation>
</comment>
<feature type="transmembrane region" description="Helical" evidence="8">
    <location>
        <begin position="261"/>
        <end position="279"/>
    </location>
</feature>
<dbReference type="InterPro" id="IPR035906">
    <property type="entry name" value="MetI-like_sf"/>
</dbReference>
<evidence type="ECO:0000256" key="4">
    <source>
        <dbReference type="ARBA" id="ARBA00022519"/>
    </source>
</evidence>
<feature type="transmembrane region" description="Helical" evidence="8">
    <location>
        <begin position="231"/>
        <end position="249"/>
    </location>
</feature>
<organism evidence="10">
    <name type="scientific">mine drainage metagenome</name>
    <dbReference type="NCBI Taxonomy" id="410659"/>
    <lineage>
        <taxon>unclassified sequences</taxon>
        <taxon>metagenomes</taxon>
        <taxon>ecological metagenomes</taxon>
    </lineage>
</organism>
<reference evidence="10" key="1">
    <citation type="submission" date="2013-08" db="EMBL/GenBank/DDBJ databases">
        <authorList>
            <person name="Mendez C."/>
            <person name="Richter M."/>
            <person name="Ferrer M."/>
            <person name="Sanchez J."/>
        </authorList>
    </citation>
    <scope>NUCLEOTIDE SEQUENCE</scope>
</reference>
<sequence>IVILFTALGCESASPELEETAATLGAGPARAYRDVWGPGSWLGAAAGGFLTFLFSAVAFATPLVLCGARCYTVEARIWYLDQYGFDPTGAALLALALFLFLVIPTAIYLVLLHRLRSSSSSIRTRPHPGRVRSPLAYALAAETIALLGAVAFFLGTVLYRSLSPPGGGTFGAPWTELFGPTATNLLGIPLAQVLANTLFFAAVAATIVLLLGIVAGYALGARPRLGTGLSLYLFLPLLISPVLLAFSLAEFWRPVLGGESAVWILIIVSQSILALPFALQSLQIPLAGLSPSARDSARALGAPAWIAYLDTDLPRVRRGLLTAGLFAFALGLGEFTATYFLVTPNFTTLSVAVYDLQDLRQFPLAEAAAGLLLVVSLAVFAAVNYGGNRAEL</sequence>
<evidence type="ECO:0000256" key="2">
    <source>
        <dbReference type="ARBA" id="ARBA00022448"/>
    </source>
</evidence>
<dbReference type="GO" id="GO:0005886">
    <property type="term" value="C:plasma membrane"/>
    <property type="evidence" value="ECO:0007669"/>
    <property type="project" value="UniProtKB-SubCell"/>
</dbReference>
<feature type="non-terminal residue" evidence="10">
    <location>
        <position position="1"/>
    </location>
</feature>
<feature type="transmembrane region" description="Helical" evidence="8">
    <location>
        <begin position="320"/>
        <end position="342"/>
    </location>
</feature>
<feature type="domain" description="ABC transmembrane type-1" evidence="9">
    <location>
        <begin position="194"/>
        <end position="383"/>
    </location>
</feature>
<keyword evidence="7 8" id="KW-0472">Membrane</keyword>
<comment type="caution">
    <text evidence="10">The sequence shown here is derived from an EMBL/GenBank/DDBJ whole genome shotgun (WGS) entry which is preliminary data.</text>
</comment>
<evidence type="ECO:0000259" key="9">
    <source>
        <dbReference type="PROSITE" id="PS50928"/>
    </source>
</evidence>
<keyword evidence="3" id="KW-1003">Cell membrane</keyword>
<proteinExistence type="predicted"/>
<dbReference type="PROSITE" id="PS50928">
    <property type="entry name" value="ABC_TM1"/>
    <property type="match status" value="1"/>
</dbReference>
<reference evidence="10" key="2">
    <citation type="journal article" date="2014" name="ISME J.">
        <title>Microbial stratification in low pH oxic and suboxic macroscopic growths along an acid mine drainage.</title>
        <authorList>
            <person name="Mendez-Garcia C."/>
            <person name="Mesa V."/>
            <person name="Sprenger R.R."/>
            <person name="Richter M."/>
            <person name="Diez M.S."/>
            <person name="Solano J."/>
            <person name="Bargiela R."/>
            <person name="Golyshina O.V."/>
            <person name="Manteca A."/>
            <person name="Ramos J.L."/>
            <person name="Gallego J.R."/>
            <person name="Llorente I."/>
            <person name="Martins Dos Santos V.A."/>
            <person name="Jensen O.N."/>
            <person name="Pelaez A.I."/>
            <person name="Sanchez J."/>
            <person name="Ferrer M."/>
        </authorList>
    </citation>
    <scope>NUCLEOTIDE SEQUENCE</scope>
</reference>
<keyword evidence="5 8" id="KW-0812">Transmembrane</keyword>
<evidence type="ECO:0000313" key="10">
    <source>
        <dbReference type="EMBL" id="EQD54158.1"/>
    </source>
</evidence>
<evidence type="ECO:0000256" key="3">
    <source>
        <dbReference type="ARBA" id="ARBA00022475"/>
    </source>
</evidence>